<dbReference type="HOGENOM" id="CLU_053731_1_1_1"/>
<evidence type="ECO:0000256" key="10">
    <source>
        <dbReference type="SAM" id="MobiDB-lite"/>
    </source>
</evidence>
<evidence type="ECO:0000313" key="12">
    <source>
        <dbReference type="EnsemblMetazoa" id="tetur05g03450.1"/>
    </source>
</evidence>
<evidence type="ECO:0000256" key="1">
    <source>
        <dbReference type="ARBA" id="ARBA00004123"/>
    </source>
</evidence>
<dbReference type="GO" id="GO:0006284">
    <property type="term" value="P:base-excision repair"/>
    <property type="evidence" value="ECO:0007669"/>
    <property type="project" value="TreeGrafter"/>
</dbReference>
<keyword evidence="7" id="KW-0238">DNA-binding</keyword>
<feature type="region of interest" description="Disordered" evidence="10">
    <location>
        <begin position="134"/>
        <end position="153"/>
    </location>
</feature>
<keyword evidence="13" id="KW-1185">Reference proteome</keyword>
<keyword evidence="5" id="KW-0863">Zinc-finger</keyword>
<evidence type="ECO:0000256" key="4">
    <source>
        <dbReference type="ARBA" id="ARBA00022763"/>
    </source>
</evidence>
<dbReference type="Proteomes" id="UP000015104">
    <property type="component" value="Unassembled WGS sequence"/>
</dbReference>
<keyword evidence="6" id="KW-0862">Zinc</keyword>
<dbReference type="EMBL" id="CAEY01001579">
    <property type="status" value="NOT_ANNOTATED_CDS"/>
    <property type="molecule type" value="Genomic_DNA"/>
</dbReference>
<feature type="region of interest" description="Disordered" evidence="10">
    <location>
        <begin position="1"/>
        <end position="29"/>
    </location>
</feature>
<reference evidence="13" key="1">
    <citation type="submission" date="2011-08" db="EMBL/GenBank/DDBJ databases">
        <authorList>
            <person name="Rombauts S."/>
        </authorList>
    </citation>
    <scope>NUCLEOTIDE SEQUENCE</scope>
    <source>
        <strain evidence="13">London</strain>
    </source>
</reference>
<dbReference type="SUPFAM" id="SSF46955">
    <property type="entry name" value="Putative DNA-binding domain"/>
    <property type="match status" value="1"/>
</dbReference>
<evidence type="ECO:0000256" key="7">
    <source>
        <dbReference type="ARBA" id="ARBA00023125"/>
    </source>
</evidence>
<evidence type="ECO:0000256" key="2">
    <source>
        <dbReference type="ARBA" id="ARBA00005548"/>
    </source>
</evidence>
<feature type="domain" description="XPA C-terminal" evidence="11">
    <location>
        <begin position="65"/>
        <end position="116"/>
    </location>
</feature>
<dbReference type="OMA" id="EFGEDTY"/>
<dbReference type="InterPro" id="IPR009061">
    <property type="entry name" value="DNA-bd_dom_put_sf"/>
</dbReference>
<dbReference type="Gene3D" id="3.90.530.10">
    <property type="entry name" value="XPA C-terminal domain"/>
    <property type="match status" value="1"/>
</dbReference>
<dbReference type="EnsemblMetazoa" id="tetur05g03450.1">
    <property type="protein sequence ID" value="tetur05g03450.1"/>
    <property type="gene ID" value="tetur05g03450"/>
</dbReference>
<dbReference type="STRING" id="32264.T1K4Q6"/>
<dbReference type="PANTHER" id="PTHR10142">
    <property type="entry name" value="DNA REPAIR PROTEIN COMPLEMENTING XP-A CELLS"/>
    <property type="match status" value="1"/>
</dbReference>
<dbReference type="AlphaFoldDB" id="T1K4Q6"/>
<keyword evidence="4" id="KW-0227">DNA damage</keyword>
<proteinExistence type="inferred from homology"/>
<dbReference type="GO" id="GO:1901255">
    <property type="term" value="P:nucleotide-excision repair involved in interstrand cross-link repair"/>
    <property type="evidence" value="ECO:0007669"/>
    <property type="project" value="TreeGrafter"/>
</dbReference>
<reference evidence="12" key="2">
    <citation type="submission" date="2015-06" db="UniProtKB">
        <authorList>
            <consortium name="EnsemblMetazoa"/>
        </authorList>
    </citation>
    <scope>IDENTIFICATION</scope>
</reference>
<dbReference type="InterPro" id="IPR022656">
    <property type="entry name" value="XPA_C"/>
</dbReference>
<dbReference type="CDD" id="cd21076">
    <property type="entry name" value="DBD_XPA"/>
    <property type="match status" value="1"/>
</dbReference>
<dbReference type="PANTHER" id="PTHR10142:SF0">
    <property type="entry name" value="DNA REPAIR PROTEIN COMPLEMENTING XP-A CELLS"/>
    <property type="match status" value="1"/>
</dbReference>
<dbReference type="Pfam" id="PF05181">
    <property type="entry name" value="XPA_C"/>
    <property type="match status" value="1"/>
</dbReference>
<evidence type="ECO:0000256" key="6">
    <source>
        <dbReference type="ARBA" id="ARBA00022833"/>
    </source>
</evidence>
<keyword evidence="9" id="KW-0539">Nucleus</keyword>
<dbReference type="OrthoDB" id="68328at2759"/>
<dbReference type="GO" id="GO:0000110">
    <property type="term" value="C:nucleotide-excision repair factor 1 complex"/>
    <property type="evidence" value="ECO:0007669"/>
    <property type="project" value="TreeGrafter"/>
</dbReference>
<accession>T1K4Q6</accession>
<gene>
    <name evidence="12" type="primary">107360884</name>
</gene>
<dbReference type="SUPFAM" id="SSF57716">
    <property type="entry name" value="Glucocorticoid receptor-like (DNA-binding domain)"/>
    <property type="match status" value="1"/>
</dbReference>
<dbReference type="PROSITE" id="PS00753">
    <property type="entry name" value="XPA_2"/>
    <property type="match status" value="1"/>
</dbReference>
<dbReference type="GO" id="GO:0003684">
    <property type="term" value="F:damaged DNA binding"/>
    <property type="evidence" value="ECO:0007669"/>
    <property type="project" value="InterPro"/>
</dbReference>
<evidence type="ECO:0000313" key="13">
    <source>
        <dbReference type="Proteomes" id="UP000015104"/>
    </source>
</evidence>
<feature type="compositionally biased region" description="Polar residues" evidence="10">
    <location>
        <begin position="1"/>
        <end position="14"/>
    </location>
</feature>
<comment type="similarity">
    <text evidence="2">Belongs to the XPA family.</text>
</comment>
<dbReference type="Pfam" id="PF01286">
    <property type="entry name" value="XPA_N"/>
    <property type="match status" value="1"/>
</dbReference>
<dbReference type="InterPro" id="IPR037129">
    <property type="entry name" value="XPA_sf"/>
</dbReference>
<dbReference type="InterPro" id="IPR022658">
    <property type="entry name" value="XPA_CS"/>
</dbReference>
<dbReference type="GO" id="GO:0000715">
    <property type="term" value="P:nucleotide-excision repair, DNA damage recognition"/>
    <property type="evidence" value="ECO:0007669"/>
    <property type="project" value="TreeGrafter"/>
</dbReference>
<dbReference type="GO" id="GO:0008270">
    <property type="term" value="F:zinc ion binding"/>
    <property type="evidence" value="ECO:0007669"/>
    <property type="project" value="UniProtKB-KW"/>
</dbReference>
<evidence type="ECO:0000259" key="11">
    <source>
        <dbReference type="Pfam" id="PF05181"/>
    </source>
</evidence>
<organism evidence="12 13">
    <name type="scientific">Tetranychus urticae</name>
    <name type="common">Two-spotted spider mite</name>
    <dbReference type="NCBI Taxonomy" id="32264"/>
    <lineage>
        <taxon>Eukaryota</taxon>
        <taxon>Metazoa</taxon>
        <taxon>Ecdysozoa</taxon>
        <taxon>Arthropoda</taxon>
        <taxon>Chelicerata</taxon>
        <taxon>Arachnida</taxon>
        <taxon>Acari</taxon>
        <taxon>Acariformes</taxon>
        <taxon>Trombidiformes</taxon>
        <taxon>Prostigmata</taxon>
        <taxon>Eleutherengona</taxon>
        <taxon>Raphignathae</taxon>
        <taxon>Tetranychoidea</taxon>
        <taxon>Tetranychidae</taxon>
        <taxon>Tetranychus</taxon>
    </lineage>
</organism>
<evidence type="ECO:0000256" key="5">
    <source>
        <dbReference type="ARBA" id="ARBA00022771"/>
    </source>
</evidence>
<dbReference type="KEGG" id="tut:107360884"/>
<dbReference type="eggNOG" id="KOG4017">
    <property type="taxonomic scope" value="Eukaryota"/>
</dbReference>
<evidence type="ECO:0000256" key="3">
    <source>
        <dbReference type="ARBA" id="ARBA00022723"/>
    </source>
</evidence>
<keyword evidence="3" id="KW-0479">Metal-binding</keyword>
<dbReference type="InterPro" id="IPR000465">
    <property type="entry name" value="XPA/RAD14"/>
</dbReference>
<evidence type="ECO:0000256" key="8">
    <source>
        <dbReference type="ARBA" id="ARBA00023204"/>
    </source>
</evidence>
<dbReference type="NCBIfam" id="TIGR00598">
    <property type="entry name" value="rad14"/>
    <property type="match status" value="1"/>
</dbReference>
<evidence type="ECO:0000256" key="9">
    <source>
        <dbReference type="ARBA" id="ARBA00023242"/>
    </source>
</evidence>
<dbReference type="InterPro" id="IPR022652">
    <property type="entry name" value="Znf_XPA_CS"/>
</dbReference>
<keyword evidence="8" id="KW-0234">DNA repair</keyword>
<comment type="subcellular location">
    <subcellularLocation>
        <location evidence="1">Nucleus</location>
    </subcellularLocation>
</comment>
<protein>
    <recommendedName>
        <fullName evidence="11">XPA C-terminal domain-containing protein</fullName>
    </recommendedName>
</protein>
<feature type="compositionally biased region" description="Low complexity" evidence="10">
    <location>
        <begin position="15"/>
        <end position="29"/>
    </location>
</feature>
<dbReference type="GO" id="GO:0070914">
    <property type="term" value="P:UV-damage excision repair"/>
    <property type="evidence" value="ECO:0007669"/>
    <property type="project" value="TreeGrafter"/>
</dbReference>
<sequence>MSTSFKSLTIPNQGTSTTSNTSTTAAKPSTSVSTCTECKKKFIESFLKTNFDYNVCNACRDPKDKHSLITRTEAKNEYLLKDCDLDKREPPLRFIAKKNPNPLARGDMRLYLHIQVEERALEVWESEEALIAEKEKRSGKRKDRQKKDYDKKMKTLRMEVRSSLYKRKPSAHIHEYGEEKYIESEDMYEKTCKTCDHVVSYEKM</sequence>
<name>T1K4Q6_TETUR</name>